<dbReference type="SUPFAM" id="SSF48726">
    <property type="entry name" value="Immunoglobulin"/>
    <property type="match status" value="2"/>
</dbReference>
<keyword evidence="5" id="KW-1185">Reference proteome</keyword>
<keyword evidence="1" id="KW-1133">Transmembrane helix</keyword>
<dbReference type="GeneTree" id="ENSGT01050000244806"/>
<feature type="chain" id="PRO_5039919639" description="Ig-like domain-containing protein" evidence="2">
    <location>
        <begin position="21"/>
        <end position="299"/>
    </location>
</feature>
<dbReference type="OMA" id="ATIMICC"/>
<dbReference type="InterPro" id="IPR013783">
    <property type="entry name" value="Ig-like_fold"/>
</dbReference>
<feature type="signal peptide" evidence="2">
    <location>
        <begin position="1"/>
        <end position="20"/>
    </location>
</feature>
<dbReference type="Pfam" id="PF07686">
    <property type="entry name" value="V-set"/>
    <property type="match status" value="1"/>
</dbReference>
<keyword evidence="1" id="KW-0812">Transmembrane</keyword>
<evidence type="ECO:0000256" key="1">
    <source>
        <dbReference type="SAM" id="Phobius"/>
    </source>
</evidence>
<dbReference type="AlphaFoldDB" id="A0A8C1ERV6"/>
<dbReference type="InterPro" id="IPR007110">
    <property type="entry name" value="Ig-like_dom"/>
</dbReference>
<evidence type="ECO:0000313" key="4">
    <source>
        <dbReference type="Ensembl" id="ENSCCRP00000077775.2"/>
    </source>
</evidence>
<sequence length="299" mass="32796">MFHMFVLFCFCWCRLIGVFGESVSVMEGDSVTLNTDVTEIRQDDDILWKFGDEASLIAKIKKNNQIFSTYDGPDGIFRDRLKLDDQTGSLTITNITTQHAGLYEVKISGAKFTLKTFSISVCARLPVPVIISNSTQCSSSSSSSSSSQQNCSLVCSVVNVSHVTLSWYKGNSLLSSISVSDLSISLSLPLEVEYQDKNSYSCVINNPISNQTQHLDITQLCHTCSELFITDQGLPLLYIVLISAAAVGSLLTVATIMICCICKKCRKTAETRSDSALCKPTARTMKSKDPVYANVAKKR</sequence>
<dbReference type="InterPro" id="IPR013106">
    <property type="entry name" value="Ig_V-set"/>
</dbReference>
<proteinExistence type="predicted"/>
<dbReference type="Ensembl" id="ENSCCRT00000084368.2">
    <property type="protein sequence ID" value="ENSCCRP00000077775.2"/>
    <property type="gene ID" value="ENSCCRG00000056029.1"/>
</dbReference>
<reference evidence="4" key="1">
    <citation type="submission" date="2025-08" db="UniProtKB">
        <authorList>
            <consortium name="Ensembl"/>
        </authorList>
    </citation>
    <scope>IDENTIFICATION</scope>
</reference>
<dbReference type="PROSITE" id="PS50835">
    <property type="entry name" value="IG_LIKE"/>
    <property type="match status" value="1"/>
</dbReference>
<name>A0A8C1ERV6_CYPCA</name>
<keyword evidence="2" id="KW-0732">Signal</keyword>
<evidence type="ECO:0000256" key="2">
    <source>
        <dbReference type="SAM" id="SignalP"/>
    </source>
</evidence>
<dbReference type="PANTHER" id="PTHR21063:SF4">
    <property type="entry name" value="CD48 ANTIGEN-RELATED"/>
    <property type="match status" value="1"/>
</dbReference>
<feature type="domain" description="Ig-like" evidence="3">
    <location>
        <begin position="128"/>
        <end position="218"/>
    </location>
</feature>
<dbReference type="InterPro" id="IPR036179">
    <property type="entry name" value="Ig-like_dom_sf"/>
</dbReference>
<evidence type="ECO:0000313" key="5">
    <source>
        <dbReference type="Proteomes" id="UP001108240"/>
    </source>
</evidence>
<dbReference type="FunFam" id="2.60.40.10:FF:002431">
    <property type="entry name" value="Si:ch211-222k6.3"/>
    <property type="match status" value="1"/>
</dbReference>
<evidence type="ECO:0000259" key="3">
    <source>
        <dbReference type="PROSITE" id="PS50835"/>
    </source>
</evidence>
<reference evidence="4" key="2">
    <citation type="submission" date="2025-09" db="UniProtKB">
        <authorList>
            <consortium name="Ensembl"/>
        </authorList>
    </citation>
    <scope>IDENTIFICATION</scope>
</reference>
<dbReference type="Proteomes" id="UP001108240">
    <property type="component" value="Unplaced"/>
</dbReference>
<protein>
    <recommendedName>
        <fullName evidence="3">Ig-like domain-containing protein</fullName>
    </recommendedName>
</protein>
<dbReference type="CDD" id="cd00096">
    <property type="entry name" value="Ig"/>
    <property type="match status" value="1"/>
</dbReference>
<dbReference type="Gene3D" id="2.60.40.10">
    <property type="entry name" value="Immunoglobulins"/>
    <property type="match status" value="2"/>
</dbReference>
<keyword evidence="1" id="KW-0472">Membrane</keyword>
<feature type="transmembrane region" description="Helical" evidence="1">
    <location>
        <begin position="236"/>
        <end position="262"/>
    </location>
</feature>
<accession>A0A8C1ERV6</accession>
<organism evidence="4 5">
    <name type="scientific">Cyprinus carpio carpio</name>
    <dbReference type="NCBI Taxonomy" id="630221"/>
    <lineage>
        <taxon>Eukaryota</taxon>
        <taxon>Metazoa</taxon>
        <taxon>Chordata</taxon>
        <taxon>Craniata</taxon>
        <taxon>Vertebrata</taxon>
        <taxon>Euteleostomi</taxon>
        <taxon>Actinopterygii</taxon>
        <taxon>Neopterygii</taxon>
        <taxon>Teleostei</taxon>
        <taxon>Ostariophysi</taxon>
        <taxon>Cypriniformes</taxon>
        <taxon>Cyprinidae</taxon>
        <taxon>Cyprininae</taxon>
        <taxon>Cyprinus</taxon>
    </lineage>
</organism>
<dbReference type="PANTHER" id="PTHR21063">
    <property type="entry name" value="LFA-3"/>
    <property type="match status" value="1"/>
</dbReference>